<proteinExistence type="predicted"/>
<dbReference type="EMBL" id="CAADRP010002262">
    <property type="protein sequence ID" value="VFU64854.1"/>
    <property type="molecule type" value="Genomic_DNA"/>
</dbReference>
<accession>A0A6N2NL95</accession>
<gene>
    <name evidence="1" type="ORF">SVIM_LOCUS496651</name>
</gene>
<sequence length="75" mass="8160">MKFQGKKPAFQVTFQGGVVGGHIYRDNFNVLSTANYPNDLPSERLSFDGAWNTTTIVTASGLQIMGGLPSLGRRQ</sequence>
<dbReference type="AlphaFoldDB" id="A0A6N2NL95"/>
<evidence type="ECO:0000313" key="1">
    <source>
        <dbReference type="EMBL" id="VFU64854.1"/>
    </source>
</evidence>
<reference evidence="1" key="1">
    <citation type="submission" date="2019-03" db="EMBL/GenBank/DDBJ databases">
        <authorList>
            <person name="Mank J."/>
            <person name="Almeida P."/>
        </authorList>
    </citation>
    <scope>NUCLEOTIDE SEQUENCE</scope>
    <source>
        <strain evidence="1">78183</strain>
    </source>
</reference>
<name>A0A6N2NL95_SALVM</name>
<organism evidence="1">
    <name type="scientific">Salix viminalis</name>
    <name type="common">Common osier</name>
    <name type="synonym">Basket willow</name>
    <dbReference type="NCBI Taxonomy" id="40686"/>
    <lineage>
        <taxon>Eukaryota</taxon>
        <taxon>Viridiplantae</taxon>
        <taxon>Streptophyta</taxon>
        <taxon>Embryophyta</taxon>
        <taxon>Tracheophyta</taxon>
        <taxon>Spermatophyta</taxon>
        <taxon>Magnoliopsida</taxon>
        <taxon>eudicotyledons</taxon>
        <taxon>Gunneridae</taxon>
        <taxon>Pentapetalae</taxon>
        <taxon>rosids</taxon>
        <taxon>fabids</taxon>
        <taxon>Malpighiales</taxon>
        <taxon>Salicaceae</taxon>
        <taxon>Saliceae</taxon>
        <taxon>Salix</taxon>
    </lineage>
</organism>
<protein>
    <submittedName>
        <fullName evidence="1">Uncharacterized protein</fullName>
    </submittedName>
</protein>